<dbReference type="EMBL" id="SZNQ01000003">
    <property type="protein sequence ID" value="TKS96084.1"/>
    <property type="molecule type" value="Genomic_DNA"/>
</dbReference>
<evidence type="ECO:0000313" key="2">
    <source>
        <dbReference type="EMBL" id="TKS96084.1"/>
    </source>
</evidence>
<keyword evidence="2" id="KW-0489">Methyltransferase</keyword>
<dbReference type="AlphaFoldDB" id="A0A4U5W3U4"/>
<keyword evidence="2" id="KW-0808">Transferase</keyword>
<evidence type="ECO:0000313" key="3">
    <source>
        <dbReference type="Proteomes" id="UP000305929"/>
    </source>
</evidence>
<evidence type="ECO:0000259" key="1">
    <source>
        <dbReference type="Pfam" id="PF08242"/>
    </source>
</evidence>
<dbReference type="InterPro" id="IPR013217">
    <property type="entry name" value="Methyltransf_12"/>
</dbReference>
<dbReference type="Pfam" id="PF08242">
    <property type="entry name" value="Methyltransf_12"/>
    <property type="match status" value="1"/>
</dbReference>
<organism evidence="2 3">
    <name type="scientific">Streptomyces lasalocidi</name>
    <name type="common">Streptomyces lasaliensis</name>
    <dbReference type="NCBI Taxonomy" id="324833"/>
    <lineage>
        <taxon>Bacteria</taxon>
        <taxon>Bacillati</taxon>
        <taxon>Actinomycetota</taxon>
        <taxon>Actinomycetes</taxon>
        <taxon>Kitasatosporales</taxon>
        <taxon>Streptomycetaceae</taxon>
        <taxon>Streptomyces</taxon>
    </lineage>
</organism>
<proteinExistence type="predicted"/>
<dbReference type="PANTHER" id="PTHR43861">
    <property type="entry name" value="TRANS-ACONITATE 2-METHYLTRANSFERASE-RELATED"/>
    <property type="match status" value="1"/>
</dbReference>
<dbReference type="OrthoDB" id="4035289at2"/>
<dbReference type="SUPFAM" id="SSF53335">
    <property type="entry name" value="S-adenosyl-L-methionine-dependent methyltransferases"/>
    <property type="match status" value="1"/>
</dbReference>
<dbReference type="CDD" id="cd02440">
    <property type="entry name" value="AdoMet_MTases"/>
    <property type="match status" value="1"/>
</dbReference>
<dbReference type="GO" id="GO:0008168">
    <property type="term" value="F:methyltransferase activity"/>
    <property type="evidence" value="ECO:0007669"/>
    <property type="project" value="UniProtKB-KW"/>
</dbReference>
<feature type="domain" description="Methyltransferase type 12" evidence="1">
    <location>
        <begin position="46"/>
        <end position="142"/>
    </location>
</feature>
<reference evidence="2 3" key="1">
    <citation type="submission" date="2019-04" db="EMBL/GenBank/DDBJ databases">
        <title>Streptomyces lasaliensis sp. nov., an Actinomycete isolated from soil which produces the polyether antibiotic lasalocid.</title>
        <authorList>
            <person name="Erwin G."/>
            <person name="Haber C."/>
        </authorList>
    </citation>
    <scope>NUCLEOTIDE SEQUENCE [LARGE SCALE GENOMIC DNA]</scope>
    <source>
        <strain evidence="2 3">X-537</strain>
    </source>
</reference>
<dbReference type="InterPro" id="IPR029063">
    <property type="entry name" value="SAM-dependent_MTases_sf"/>
</dbReference>
<dbReference type="Proteomes" id="UP000305929">
    <property type="component" value="Unassembled WGS sequence"/>
</dbReference>
<dbReference type="PANTHER" id="PTHR43861:SF1">
    <property type="entry name" value="TRANS-ACONITATE 2-METHYLTRANSFERASE"/>
    <property type="match status" value="1"/>
</dbReference>
<accession>A0A4U5W3U4</accession>
<gene>
    <name evidence="2" type="ORF">E4U91_35435</name>
</gene>
<comment type="caution">
    <text evidence="2">The sequence shown here is derived from an EMBL/GenBank/DDBJ whole genome shotgun (WGS) entry which is preliminary data.</text>
</comment>
<sequence>MTTASTTATAYWEPLWSQGRRYRQLDDSENQLLEQHLGAGRGRLALDIGCGDGSLTRRLNEIGFRPTGIDCSPSAVALAAAQDPGPGRVPVWQCMDFTTDDLATLPEPAYPVITCRLVYRWIDDKAAFLDRVRRLLAPGGTFWVVTEITGRRPATDPLQNLGITPAQAELLTTGWSAVRTADLDVLRCYALRPCPPCDLMEDR</sequence>
<keyword evidence="3" id="KW-1185">Reference proteome</keyword>
<dbReference type="GO" id="GO:0032259">
    <property type="term" value="P:methylation"/>
    <property type="evidence" value="ECO:0007669"/>
    <property type="project" value="UniProtKB-KW"/>
</dbReference>
<dbReference type="RefSeq" id="WP_137311192.1">
    <property type="nucleotide sequence ID" value="NZ_SZNQ01000003.1"/>
</dbReference>
<name>A0A4U5W3U4_STRLS</name>
<dbReference type="GO" id="GO:0017000">
    <property type="term" value="P:antibiotic biosynthetic process"/>
    <property type="evidence" value="ECO:0007669"/>
    <property type="project" value="UniProtKB-ARBA"/>
</dbReference>
<dbReference type="Gene3D" id="3.40.50.150">
    <property type="entry name" value="Vaccinia Virus protein VP39"/>
    <property type="match status" value="1"/>
</dbReference>
<protein>
    <submittedName>
        <fullName evidence="2">Class I SAM-dependent methyltransferase</fullName>
    </submittedName>
</protein>